<dbReference type="GO" id="GO:0005524">
    <property type="term" value="F:ATP binding"/>
    <property type="evidence" value="ECO:0007669"/>
    <property type="project" value="UniProtKB-KW"/>
</dbReference>
<keyword evidence="6" id="KW-0413">Isomerase</keyword>
<name>A0A9W8K2I5_9AGAR</name>
<evidence type="ECO:0000256" key="3">
    <source>
        <dbReference type="ARBA" id="ARBA00022801"/>
    </source>
</evidence>
<dbReference type="PROSITE" id="PS51194">
    <property type="entry name" value="HELICASE_CTER"/>
    <property type="match status" value="1"/>
</dbReference>
<dbReference type="InterPro" id="IPR036390">
    <property type="entry name" value="WH_DNA-bd_sf"/>
</dbReference>
<dbReference type="InterPro" id="IPR001650">
    <property type="entry name" value="Helicase_C-like"/>
</dbReference>
<evidence type="ECO:0000256" key="4">
    <source>
        <dbReference type="ARBA" id="ARBA00022806"/>
    </source>
</evidence>
<dbReference type="SUPFAM" id="SSF158702">
    <property type="entry name" value="Sec63 N-terminal domain-like"/>
    <property type="match status" value="1"/>
</dbReference>
<sequence length="1011" mass="113054">MKLRGTSTRFILVSATVPNIHDVAQWIGSGPNKNEPARVFEVCACLNALGYDQALSWQFGDDFRPCKLIRHIVGVPRRNGINDFQFAKVLEYKLFSTLQQFSIGKPILVFCSTRKGVFQAAEQLMKEFVETERKKASLPWSRPPQQSFSDRRLDELAAVGIGVHHAGLTLDDRRSTEQLYLKKVLRVLVATSTLAVGVNLPAHMVVIKGVHIFQNNISQEYSDLDIMQMLGRAGRPQFDKDGIAVILCENDLEQKYKSLLHGTTVLESSLHLNLAEHLNSEIGLGTITDIESAKAWLRSSFLYHRMQRNPQRYALKASGSPQEQDLVDEVVTQSINQLKETELIEQDAHGSSVGKLQSTQYGDIMSKAVLGGISWNDYKTTESQPHLEAYSVFKYIARIARATLDVAIVKKDGAQVKHGLELARCLSAKAWEDRAIVLKQIEHLGEKSIKVCAPEDSRAPIHHYFQVLAEHGITSLSILRQQNPLRIETLLNRRSPFGLEIIASMAEFPQYILKITELEVRSDKGRSPVEVDLLVECSVAEEKNHSVKSKKHRGRTFNWTAVLTLTSDMDFIDLRRIPSKALKGGKSFELTVELKKPSQSVNVLITSESVAGVLVQQAYKPNISSSEYPVLDTRPLSSTDMDLAGLEDDPDFWNMDIDSSNSLDDIPAGKREGDESKEKKLEIHKIGTARPETASNNPEHKMRPDGRYECNHPCKDKTKCRHLWISCHEGIPVPVNNSKKKANPPQDVAPKPTSTVQRLHGPKKQPASSQNDKKLKQLDQMHERAQVASNLQLSDKQRLKLESPVSTKRKRLESIDYNVNFTELKNPDITPLIEEADTIDSDSSDDLPASILAPPSTTVSSKTKECKDVTIRLKKVNATPSSVKGGTKHKTSLPPLKKLKKSEDEESLNDVRTKKNKQEPLFLRSPVSEDDSIEVMSCQSSPISNRMASFMANHKKGELRMSPTPILQTPPKTTSASPKEVPPWKSLANEEVNEDFAELDAWLQSGNVEIM</sequence>
<evidence type="ECO:0000256" key="2">
    <source>
        <dbReference type="ARBA" id="ARBA00022741"/>
    </source>
</evidence>
<feature type="domain" description="Helicase C-terminal" evidence="12">
    <location>
        <begin position="97"/>
        <end position="282"/>
    </location>
</feature>
<feature type="region of interest" description="Disordered" evidence="11">
    <location>
        <begin position="731"/>
        <end position="775"/>
    </location>
</feature>
<evidence type="ECO:0000313" key="14">
    <source>
        <dbReference type="Proteomes" id="UP001148786"/>
    </source>
</evidence>
<dbReference type="EMBL" id="JANKHO010000415">
    <property type="protein sequence ID" value="KAJ3510228.1"/>
    <property type="molecule type" value="Genomic_DNA"/>
</dbReference>
<evidence type="ECO:0000256" key="11">
    <source>
        <dbReference type="SAM" id="MobiDB-lite"/>
    </source>
</evidence>
<dbReference type="AlphaFoldDB" id="A0A9W8K2I5"/>
<evidence type="ECO:0000256" key="6">
    <source>
        <dbReference type="ARBA" id="ARBA00023235"/>
    </source>
</evidence>
<evidence type="ECO:0000256" key="10">
    <source>
        <dbReference type="ARBA" id="ARBA00048988"/>
    </source>
</evidence>
<dbReference type="SUPFAM" id="SSF46785">
    <property type="entry name" value="Winged helix' DNA-binding domain"/>
    <property type="match status" value="1"/>
</dbReference>
<dbReference type="InterPro" id="IPR004179">
    <property type="entry name" value="Sec63-dom"/>
</dbReference>
<keyword evidence="4" id="KW-0347">Helicase</keyword>
<dbReference type="SMART" id="SM00973">
    <property type="entry name" value="Sec63"/>
    <property type="match status" value="1"/>
</dbReference>
<dbReference type="Pfam" id="PF02889">
    <property type="entry name" value="Sec63"/>
    <property type="match status" value="1"/>
</dbReference>
<accession>A0A9W8K2I5</accession>
<evidence type="ECO:0000256" key="7">
    <source>
        <dbReference type="ARBA" id="ARBA00023254"/>
    </source>
</evidence>
<dbReference type="InterPro" id="IPR036388">
    <property type="entry name" value="WH-like_DNA-bd_sf"/>
</dbReference>
<dbReference type="PANTHER" id="PTHR47835:SF3">
    <property type="entry name" value="HELICASE FOR MEIOSIS 1"/>
    <property type="match status" value="1"/>
</dbReference>
<comment type="catalytic activity">
    <reaction evidence="10">
        <text>ATP + H2O = ADP + phosphate + H(+)</text>
        <dbReference type="Rhea" id="RHEA:13065"/>
        <dbReference type="ChEBI" id="CHEBI:15377"/>
        <dbReference type="ChEBI" id="CHEBI:15378"/>
        <dbReference type="ChEBI" id="CHEBI:30616"/>
        <dbReference type="ChEBI" id="CHEBI:43474"/>
        <dbReference type="ChEBI" id="CHEBI:456216"/>
        <dbReference type="EC" id="5.6.2.4"/>
    </reaction>
</comment>
<evidence type="ECO:0000256" key="1">
    <source>
        <dbReference type="ARBA" id="ARBA00010140"/>
    </source>
</evidence>
<dbReference type="OrthoDB" id="5575at2759"/>
<evidence type="ECO:0000256" key="9">
    <source>
        <dbReference type="ARBA" id="ARBA00034808"/>
    </source>
</evidence>
<dbReference type="PANTHER" id="PTHR47835">
    <property type="entry name" value="HFM1, ATP DEPENDENT DNA HELICASE HOMOLOG"/>
    <property type="match status" value="1"/>
</dbReference>
<keyword evidence="5" id="KW-0067">ATP-binding</keyword>
<dbReference type="GO" id="GO:0016787">
    <property type="term" value="F:hydrolase activity"/>
    <property type="evidence" value="ECO:0007669"/>
    <property type="project" value="UniProtKB-KW"/>
</dbReference>
<comment type="similarity">
    <text evidence="1">Belongs to the helicase family. SKI2 subfamily.</text>
</comment>
<feature type="compositionally biased region" description="Basic and acidic residues" evidence="11">
    <location>
        <begin position="667"/>
        <end position="679"/>
    </location>
</feature>
<feature type="region of interest" description="Disordered" evidence="11">
    <location>
        <begin position="658"/>
        <end position="679"/>
    </location>
</feature>
<comment type="caution">
    <text evidence="13">The sequence shown here is derived from an EMBL/GenBank/DDBJ whole genome shotgun (WGS) entry which is preliminary data.</text>
</comment>
<dbReference type="Pfam" id="PF00271">
    <property type="entry name" value="Helicase_C"/>
    <property type="match status" value="1"/>
</dbReference>
<evidence type="ECO:0000259" key="12">
    <source>
        <dbReference type="PROSITE" id="PS51194"/>
    </source>
</evidence>
<dbReference type="Gene3D" id="1.10.10.10">
    <property type="entry name" value="Winged helix-like DNA-binding domain superfamily/Winged helix DNA-binding domain"/>
    <property type="match status" value="1"/>
</dbReference>
<dbReference type="InterPro" id="IPR052247">
    <property type="entry name" value="Meiotic_Crossover_Helicase"/>
</dbReference>
<dbReference type="GO" id="GO:0051321">
    <property type="term" value="P:meiotic cell cycle"/>
    <property type="evidence" value="ECO:0007669"/>
    <property type="project" value="UniProtKB-KW"/>
</dbReference>
<dbReference type="SMART" id="SM00490">
    <property type="entry name" value="HELICc"/>
    <property type="match status" value="1"/>
</dbReference>
<comment type="catalytic activity">
    <reaction evidence="8">
        <text>Couples ATP hydrolysis with the unwinding of duplex DNA by translocating in the 3'-5' direction.</text>
        <dbReference type="EC" id="5.6.2.4"/>
    </reaction>
</comment>
<keyword evidence="7" id="KW-0469">Meiosis</keyword>
<feature type="region of interest" description="Disordered" evidence="11">
    <location>
        <begin position="880"/>
        <end position="911"/>
    </location>
</feature>
<gene>
    <name evidence="13" type="ORF">NLJ89_g4803</name>
</gene>
<dbReference type="InterPro" id="IPR057842">
    <property type="entry name" value="WH_MER3"/>
</dbReference>
<dbReference type="SUPFAM" id="SSF52540">
    <property type="entry name" value="P-loop containing nucleoside triphosphate hydrolases"/>
    <property type="match status" value="1"/>
</dbReference>
<evidence type="ECO:0000256" key="5">
    <source>
        <dbReference type="ARBA" id="ARBA00022840"/>
    </source>
</evidence>
<dbReference type="Proteomes" id="UP001148786">
    <property type="component" value="Unassembled WGS sequence"/>
</dbReference>
<dbReference type="CDD" id="cd18795">
    <property type="entry name" value="SF2_C_Ski2"/>
    <property type="match status" value="1"/>
</dbReference>
<dbReference type="FunFam" id="1.10.10.10:FF:000012">
    <property type="entry name" value="U5 small nuclear ribonucleoprotein helicase"/>
    <property type="match status" value="1"/>
</dbReference>
<dbReference type="Gene3D" id="3.40.50.300">
    <property type="entry name" value="P-loop containing nucleotide triphosphate hydrolases"/>
    <property type="match status" value="1"/>
</dbReference>
<protein>
    <recommendedName>
        <fullName evidence="9">DNA 3'-5' helicase</fullName>
        <ecNumber evidence="9">5.6.2.4</ecNumber>
    </recommendedName>
</protein>
<dbReference type="Gene3D" id="1.10.3380.10">
    <property type="entry name" value="Sec63 N-terminal domain-like domain"/>
    <property type="match status" value="1"/>
</dbReference>
<reference evidence="13" key="1">
    <citation type="submission" date="2022-07" db="EMBL/GenBank/DDBJ databases">
        <title>Genome Sequence of Agrocybe chaxingu.</title>
        <authorList>
            <person name="Buettner E."/>
        </authorList>
    </citation>
    <scope>NUCLEOTIDE SEQUENCE</scope>
    <source>
        <strain evidence="13">MP-N11</strain>
    </source>
</reference>
<evidence type="ECO:0000256" key="8">
    <source>
        <dbReference type="ARBA" id="ARBA00034617"/>
    </source>
</evidence>
<dbReference type="InterPro" id="IPR027417">
    <property type="entry name" value="P-loop_NTPase"/>
</dbReference>
<dbReference type="EC" id="5.6.2.4" evidence="9"/>
<keyword evidence="14" id="KW-1185">Reference proteome</keyword>
<keyword evidence="2" id="KW-0547">Nucleotide-binding</keyword>
<evidence type="ECO:0000313" key="13">
    <source>
        <dbReference type="EMBL" id="KAJ3510228.1"/>
    </source>
</evidence>
<feature type="region of interest" description="Disordered" evidence="11">
    <location>
        <begin position="840"/>
        <end position="864"/>
    </location>
</feature>
<proteinExistence type="inferred from homology"/>
<keyword evidence="3" id="KW-0378">Hydrolase</keyword>
<organism evidence="13 14">
    <name type="scientific">Agrocybe chaxingu</name>
    <dbReference type="NCBI Taxonomy" id="84603"/>
    <lineage>
        <taxon>Eukaryota</taxon>
        <taxon>Fungi</taxon>
        <taxon>Dikarya</taxon>
        <taxon>Basidiomycota</taxon>
        <taxon>Agaricomycotina</taxon>
        <taxon>Agaricomycetes</taxon>
        <taxon>Agaricomycetidae</taxon>
        <taxon>Agaricales</taxon>
        <taxon>Agaricineae</taxon>
        <taxon>Strophariaceae</taxon>
        <taxon>Agrocybe</taxon>
    </lineage>
</organism>
<dbReference type="Pfam" id="PF23445">
    <property type="entry name" value="WHD_SNRNP200"/>
    <property type="match status" value="1"/>
</dbReference>
<dbReference type="GO" id="GO:0043138">
    <property type="term" value="F:3'-5' DNA helicase activity"/>
    <property type="evidence" value="ECO:0007669"/>
    <property type="project" value="UniProtKB-EC"/>
</dbReference>